<reference evidence="1" key="1">
    <citation type="submission" date="2012-10" db="EMBL/GenBank/DDBJ databases">
        <title>Direct identification of alternative open reading frame translation products in human.</title>
        <authorList>
            <person name="Vanderperre B."/>
            <person name="Lucier J.-F."/>
            <person name="Motard J."/>
            <person name="Tremblay G."/>
            <person name="Vanderperre S."/>
            <person name="Wisztorski M."/>
            <person name="Salzet M."/>
            <person name="Boisvert F.-M."/>
            <person name="Roucou X."/>
        </authorList>
    </citation>
    <scope>NUCLEOTIDE SEQUENCE</scope>
</reference>
<evidence type="ECO:0000313" key="1">
    <source>
        <dbReference type="EMBL" id="CCO13738.1"/>
    </source>
</evidence>
<protein>
    <submittedName>
        <fullName evidence="1">Alternative protein GM2A</fullName>
    </submittedName>
</protein>
<dbReference type="AlphaFoldDB" id="L0R4Y4"/>
<dbReference type="OrthoDB" id="6409159at2759"/>
<organism evidence="1">
    <name type="scientific">Homo sapiens</name>
    <name type="common">Human</name>
    <dbReference type="NCBI Taxonomy" id="9606"/>
    <lineage>
        <taxon>Eukaryota</taxon>
        <taxon>Metazoa</taxon>
        <taxon>Chordata</taxon>
        <taxon>Craniata</taxon>
        <taxon>Vertebrata</taxon>
        <taxon>Euteleostomi</taxon>
        <taxon>Mammalia</taxon>
        <taxon>Eutheria</taxon>
        <taxon>Euarchontoglires</taxon>
        <taxon>Primates</taxon>
        <taxon>Haplorrhini</taxon>
        <taxon>Catarrhini</taxon>
        <taxon>Hominidae</taxon>
        <taxon>Homo</taxon>
    </lineage>
</organism>
<name>L0R4Y4_HUMAN</name>
<sequence>MVLSQLESPLEKVEVRPVLHTICKNELHLDPGSKCKKMKPYKYRRKRGGNIQWQQNIDTFDYMKIIKMLSKNTIK</sequence>
<dbReference type="EMBL" id="HF548027">
    <property type="protein sequence ID" value="CCO13738.1"/>
    <property type="molecule type" value="Genomic_DNA"/>
</dbReference>
<gene>
    <name evidence="1" type="primary">GM2A</name>
</gene>
<proteinExistence type="predicted"/>
<dbReference type="ChiTaRS" id="GM2A">
    <property type="organism name" value="human"/>
</dbReference>
<accession>L0R4Y4</accession>